<keyword evidence="9" id="KW-1185">Reference proteome</keyword>
<keyword evidence="4" id="KW-0472">Membrane</keyword>
<evidence type="ECO:0000256" key="4">
    <source>
        <dbReference type="ARBA" id="ARBA00023136"/>
    </source>
</evidence>
<protein>
    <submittedName>
        <fullName evidence="8">Putative outer membrane starch-binding protein</fullName>
    </submittedName>
</protein>
<sequence>MLLAAACVELDENPYGRLNNPETAFQELANLDALSIAMYAALRGDGSWAEGFATAQHMTTMFGADDLTTIAGGNKEPYREFDSFSKSASNIWMSNLYKGCYRAILNANALIEYAQYTQADPDDIDNLIGQAYFIRGLSYFYLVRSWGEVPLYTTPGAHIDIGLSPVDDIYNQVVDDFLRAEELLPDNQAEVGRPTSGAAKAFLAKAYLTRAGWPVKDQASYALAASKAKEVIDGKSRWAYDLLADFGSLWLRANDNSTESVFALQYDRNTGDGAHANHLMGTASMPKEENGWEDFFCELTFFNEFPAGPRKDATFRTQFYTQEGDTVPYQESAAGHPYYAKFRDGAVDEQTPWVNAYHTAGAYMLMRYADVLLIYAEAQAQAHGADATAYAAINEVRNRAGLDDLTEGLAREGFVDAVIAERGWEFAGEGKRWYDLLRTEKVQEVVNKRDPSEQVPIIGNVTLDNLYAPIPEAEVLKNPKLAK</sequence>
<comment type="caution">
    <text evidence="8">The sequence shown here is derived from an EMBL/GenBank/DDBJ whole genome shotgun (WGS) entry which is preliminary data.</text>
</comment>
<dbReference type="InterPro" id="IPR033985">
    <property type="entry name" value="SusD-like_N"/>
</dbReference>
<dbReference type="CDD" id="cd08977">
    <property type="entry name" value="SusD"/>
    <property type="match status" value="1"/>
</dbReference>
<name>A0A3D9L312_MARFU</name>
<keyword evidence="5" id="KW-0998">Cell outer membrane</keyword>
<keyword evidence="3" id="KW-0732">Signal</keyword>
<dbReference type="SUPFAM" id="SSF48452">
    <property type="entry name" value="TPR-like"/>
    <property type="match status" value="1"/>
</dbReference>
<evidence type="ECO:0000256" key="2">
    <source>
        <dbReference type="ARBA" id="ARBA00006275"/>
    </source>
</evidence>
<evidence type="ECO:0000256" key="3">
    <source>
        <dbReference type="ARBA" id="ARBA00022729"/>
    </source>
</evidence>
<feature type="domain" description="RagB/SusD" evidence="6">
    <location>
        <begin position="309"/>
        <end position="481"/>
    </location>
</feature>
<dbReference type="InterPro" id="IPR012944">
    <property type="entry name" value="SusD_RagB_dom"/>
</dbReference>
<dbReference type="GO" id="GO:0009279">
    <property type="term" value="C:cell outer membrane"/>
    <property type="evidence" value="ECO:0007669"/>
    <property type="project" value="UniProtKB-SubCell"/>
</dbReference>
<comment type="similarity">
    <text evidence="2">Belongs to the SusD family.</text>
</comment>
<accession>A0A3D9L312</accession>
<dbReference type="EMBL" id="QREG01000010">
    <property type="protein sequence ID" value="RED98384.1"/>
    <property type="molecule type" value="Genomic_DNA"/>
</dbReference>
<gene>
    <name evidence="8" type="ORF">C7460_11056</name>
</gene>
<comment type="subcellular location">
    <subcellularLocation>
        <location evidence="1">Cell outer membrane</location>
    </subcellularLocation>
</comment>
<dbReference type="Pfam" id="PF07980">
    <property type="entry name" value="SusD_RagB"/>
    <property type="match status" value="1"/>
</dbReference>
<evidence type="ECO:0000256" key="5">
    <source>
        <dbReference type="ARBA" id="ARBA00023237"/>
    </source>
</evidence>
<organism evidence="8 9">
    <name type="scientific">Marinoscillum furvescens DSM 4134</name>
    <dbReference type="NCBI Taxonomy" id="1122208"/>
    <lineage>
        <taxon>Bacteria</taxon>
        <taxon>Pseudomonadati</taxon>
        <taxon>Bacteroidota</taxon>
        <taxon>Cytophagia</taxon>
        <taxon>Cytophagales</taxon>
        <taxon>Reichenbachiellaceae</taxon>
        <taxon>Marinoscillum</taxon>
    </lineage>
</organism>
<feature type="domain" description="SusD-like N-terminal" evidence="7">
    <location>
        <begin position="10"/>
        <end position="208"/>
    </location>
</feature>
<dbReference type="Proteomes" id="UP000256779">
    <property type="component" value="Unassembled WGS sequence"/>
</dbReference>
<proteinExistence type="inferred from homology"/>
<dbReference type="AlphaFoldDB" id="A0A3D9L312"/>
<evidence type="ECO:0000313" key="8">
    <source>
        <dbReference type="EMBL" id="RED98384.1"/>
    </source>
</evidence>
<evidence type="ECO:0000256" key="1">
    <source>
        <dbReference type="ARBA" id="ARBA00004442"/>
    </source>
</evidence>
<dbReference type="Gene3D" id="1.25.40.390">
    <property type="match status" value="1"/>
</dbReference>
<evidence type="ECO:0000259" key="7">
    <source>
        <dbReference type="Pfam" id="PF14322"/>
    </source>
</evidence>
<dbReference type="InterPro" id="IPR011990">
    <property type="entry name" value="TPR-like_helical_dom_sf"/>
</dbReference>
<dbReference type="Pfam" id="PF14322">
    <property type="entry name" value="SusD-like_3"/>
    <property type="match status" value="1"/>
</dbReference>
<reference evidence="8 9" key="1">
    <citation type="submission" date="2018-07" db="EMBL/GenBank/DDBJ databases">
        <title>Genomic Encyclopedia of Type Strains, Phase IV (KMG-IV): sequencing the most valuable type-strain genomes for metagenomic binning, comparative biology and taxonomic classification.</title>
        <authorList>
            <person name="Goeker M."/>
        </authorList>
    </citation>
    <scope>NUCLEOTIDE SEQUENCE [LARGE SCALE GENOMIC DNA]</scope>
    <source>
        <strain evidence="8 9">DSM 4134</strain>
    </source>
</reference>
<evidence type="ECO:0000259" key="6">
    <source>
        <dbReference type="Pfam" id="PF07980"/>
    </source>
</evidence>
<evidence type="ECO:0000313" key="9">
    <source>
        <dbReference type="Proteomes" id="UP000256779"/>
    </source>
</evidence>